<gene>
    <name evidence="1" type="ORF">N8T08_010826</name>
</gene>
<evidence type="ECO:0000313" key="1">
    <source>
        <dbReference type="EMBL" id="KAK1148181.1"/>
    </source>
</evidence>
<comment type="caution">
    <text evidence="1">The sequence shown here is derived from an EMBL/GenBank/DDBJ whole genome shotgun (WGS) entry which is preliminary data.</text>
</comment>
<sequence>MFFQTWLATLPLVGLLAGPAGAINLTYYQPQGDVDPAFANWIGHFYGVAELSNPQDNGFMDYFAPDHTIELGGWNQTQDSVDGLKLRSHFPAKTVIDGDFPIQKTYHVYGLTKGYYKNGSCQVESYETKFYILKNNGKPLLEPKANSIVNMELVEQTVSPLACDSY</sequence>
<dbReference type="Proteomes" id="UP001177260">
    <property type="component" value="Unassembled WGS sequence"/>
</dbReference>
<proteinExistence type="predicted"/>
<keyword evidence="2" id="KW-1185">Reference proteome</keyword>
<organism evidence="1 2">
    <name type="scientific">Aspergillus melleus</name>
    <dbReference type="NCBI Taxonomy" id="138277"/>
    <lineage>
        <taxon>Eukaryota</taxon>
        <taxon>Fungi</taxon>
        <taxon>Dikarya</taxon>
        <taxon>Ascomycota</taxon>
        <taxon>Pezizomycotina</taxon>
        <taxon>Eurotiomycetes</taxon>
        <taxon>Eurotiomycetidae</taxon>
        <taxon>Eurotiales</taxon>
        <taxon>Aspergillaceae</taxon>
        <taxon>Aspergillus</taxon>
        <taxon>Aspergillus subgen. Circumdati</taxon>
    </lineage>
</organism>
<dbReference type="EMBL" id="JAOPJF010000009">
    <property type="protein sequence ID" value="KAK1148181.1"/>
    <property type="molecule type" value="Genomic_DNA"/>
</dbReference>
<protein>
    <submittedName>
        <fullName evidence="1">Uncharacterized protein</fullName>
    </submittedName>
</protein>
<reference evidence="1 2" key="1">
    <citation type="journal article" date="2023" name="ACS Omega">
        <title>Identification of the Neoaspergillic Acid Biosynthesis Gene Cluster by Establishing an In Vitro CRISPR-Ribonucleoprotein Genetic System in Aspergillus melleus.</title>
        <authorList>
            <person name="Yuan B."/>
            <person name="Grau M.F."/>
            <person name="Murata R.M."/>
            <person name="Torok T."/>
            <person name="Venkateswaran K."/>
            <person name="Stajich J.E."/>
            <person name="Wang C.C.C."/>
        </authorList>
    </citation>
    <scope>NUCLEOTIDE SEQUENCE [LARGE SCALE GENOMIC DNA]</scope>
    <source>
        <strain evidence="1 2">IMV 1140</strain>
    </source>
</reference>
<evidence type="ECO:0000313" key="2">
    <source>
        <dbReference type="Proteomes" id="UP001177260"/>
    </source>
</evidence>
<name>A0ACC3BC94_9EURO</name>
<accession>A0ACC3BC94</accession>